<dbReference type="Pfam" id="PF13247">
    <property type="entry name" value="Fer4_11"/>
    <property type="match status" value="1"/>
</dbReference>
<evidence type="ECO:0000256" key="3">
    <source>
        <dbReference type="ARBA" id="ARBA00022723"/>
    </source>
</evidence>
<keyword evidence="3" id="KW-0479">Metal-binding</keyword>
<dbReference type="PANTHER" id="PTHR43545">
    <property type="entry name" value="FORMATE DEHYDROGENASE, NITRATE-INDUCIBLE, IRON-SULFUR SUBUNIT"/>
    <property type="match status" value="1"/>
</dbReference>
<dbReference type="InterPro" id="IPR014603">
    <property type="entry name" value="Formate_DH_Fe-S_su"/>
</dbReference>
<dbReference type="GO" id="GO:0045333">
    <property type="term" value="P:cellular respiration"/>
    <property type="evidence" value="ECO:0007669"/>
    <property type="project" value="InterPro"/>
</dbReference>
<dbReference type="GO" id="GO:0051539">
    <property type="term" value="F:4 iron, 4 sulfur cluster binding"/>
    <property type="evidence" value="ECO:0007669"/>
    <property type="project" value="UniProtKB-KW"/>
</dbReference>
<sequence>MTEYIKLIDLTKCTGCRACQVACKNWNDLPAESTGFTGSLQNPADLSYNTWCLIRFDEIQNGSGMNWIMRHDACMHCEWPACVKACPSPGALVRTDTGAVVHDPNYCIGCKACTAACPFDIPRYSAEQEKIAKCTLCYDRITDGRKPACVTACPTGCLTFGSKAEMLSKADARAAEVQGVVYPRNPKYRTNVLYIMPRAIDVAQLQHTNPNPKMPTTILWWKNLFKPFTLIGMGAVAGAAMLHYMVRGPHEPHGPEKKEGGE</sequence>
<comment type="subcellular location">
    <subcellularLocation>
        <location evidence="1">Cell envelope</location>
    </subcellularLocation>
</comment>
<evidence type="ECO:0000256" key="5">
    <source>
        <dbReference type="ARBA" id="ARBA00023004"/>
    </source>
</evidence>
<dbReference type="PANTHER" id="PTHR43545:SF6">
    <property type="entry name" value="FORMATE DEHYDROGENASE, NITRATE-INDUCIBLE, IRON-SULFUR SUBUNIT"/>
    <property type="match status" value="1"/>
</dbReference>
<accession>A0A485LYQ4</accession>
<organism evidence="8">
    <name type="scientific">anaerobic digester metagenome</name>
    <dbReference type="NCBI Taxonomy" id="1263854"/>
    <lineage>
        <taxon>unclassified sequences</taxon>
        <taxon>metagenomes</taxon>
        <taxon>ecological metagenomes</taxon>
    </lineage>
</organism>
<dbReference type="GO" id="GO:0030313">
    <property type="term" value="C:cell envelope"/>
    <property type="evidence" value="ECO:0007669"/>
    <property type="project" value="UniProtKB-SubCell"/>
</dbReference>
<dbReference type="AlphaFoldDB" id="A0A485LYQ4"/>
<dbReference type="Pfam" id="PF12797">
    <property type="entry name" value="Fer4_2"/>
    <property type="match status" value="1"/>
</dbReference>
<feature type="domain" description="4Fe-4S ferredoxin-type" evidence="7">
    <location>
        <begin position="98"/>
        <end position="127"/>
    </location>
</feature>
<proteinExistence type="predicted"/>
<dbReference type="Pfam" id="PF09163">
    <property type="entry name" value="Form-deh_trans"/>
    <property type="match status" value="1"/>
</dbReference>
<keyword evidence="6" id="KW-0411">Iron-sulfur</keyword>
<dbReference type="GO" id="GO:0046872">
    <property type="term" value="F:metal ion binding"/>
    <property type="evidence" value="ECO:0007669"/>
    <property type="project" value="UniProtKB-KW"/>
</dbReference>
<protein>
    <submittedName>
        <fullName evidence="8">Formate dehydrogenase-O iron-sulfur subunit</fullName>
    </submittedName>
</protein>
<evidence type="ECO:0000259" key="7">
    <source>
        <dbReference type="PROSITE" id="PS51379"/>
    </source>
</evidence>
<keyword evidence="2" id="KW-0004">4Fe-4S</keyword>
<dbReference type="PROSITE" id="PS00198">
    <property type="entry name" value="4FE4S_FER_1"/>
    <property type="match status" value="1"/>
</dbReference>
<evidence type="ECO:0000256" key="6">
    <source>
        <dbReference type="ARBA" id="ARBA00023014"/>
    </source>
</evidence>
<dbReference type="EMBL" id="CAADRM010000089">
    <property type="protein sequence ID" value="VFU14299.1"/>
    <property type="molecule type" value="Genomic_DNA"/>
</dbReference>
<dbReference type="InterPro" id="IPR051555">
    <property type="entry name" value="FDH_Electron_Transfer_Unit"/>
</dbReference>
<evidence type="ECO:0000256" key="1">
    <source>
        <dbReference type="ARBA" id="ARBA00004196"/>
    </source>
</evidence>
<feature type="domain" description="4Fe-4S ferredoxin-type" evidence="7">
    <location>
        <begin position="4"/>
        <end position="34"/>
    </location>
</feature>
<evidence type="ECO:0000256" key="4">
    <source>
        <dbReference type="ARBA" id="ARBA00022737"/>
    </source>
</evidence>
<dbReference type="Gene3D" id="1.20.5.480">
    <property type="entry name" value="Single helix bin"/>
    <property type="match status" value="1"/>
</dbReference>
<feature type="domain" description="4Fe-4S ferredoxin-type" evidence="7">
    <location>
        <begin position="65"/>
        <end position="97"/>
    </location>
</feature>
<reference evidence="8" key="1">
    <citation type="submission" date="2019-03" db="EMBL/GenBank/DDBJ databases">
        <authorList>
            <person name="Hao L."/>
        </authorList>
    </citation>
    <scope>NUCLEOTIDE SEQUENCE</scope>
</reference>
<keyword evidence="5" id="KW-0408">Iron</keyword>
<dbReference type="PIRSF" id="PIRSF036298">
    <property type="entry name" value="FDH_4Fe4S"/>
    <property type="match status" value="1"/>
</dbReference>
<name>A0A485LYQ4_9ZZZZ</name>
<dbReference type="GO" id="GO:0015944">
    <property type="term" value="P:formate oxidation"/>
    <property type="evidence" value="ECO:0007669"/>
    <property type="project" value="InterPro"/>
</dbReference>
<dbReference type="InterPro" id="IPR038384">
    <property type="entry name" value="Formate_DH_C_sf"/>
</dbReference>
<evidence type="ECO:0000256" key="2">
    <source>
        <dbReference type="ARBA" id="ARBA00022485"/>
    </source>
</evidence>
<dbReference type="PROSITE" id="PS51379">
    <property type="entry name" value="4FE4S_FER_2"/>
    <property type="match status" value="3"/>
</dbReference>
<evidence type="ECO:0000313" key="8">
    <source>
        <dbReference type="EMBL" id="VFU14299.1"/>
    </source>
</evidence>
<dbReference type="InterPro" id="IPR017900">
    <property type="entry name" value="4Fe4S_Fe_S_CS"/>
</dbReference>
<dbReference type="InterPro" id="IPR017896">
    <property type="entry name" value="4Fe4S_Fe-S-bd"/>
</dbReference>
<dbReference type="InterPro" id="IPR015246">
    <property type="entry name" value="Formate_DH_TM"/>
</dbReference>
<gene>
    <name evidence="8" type="primary">fdoH</name>
    <name evidence="8" type="ORF">SCFA_270067</name>
</gene>
<keyword evidence="4" id="KW-0677">Repeat</keyword>
<dbReference type="SUPFAM" id="SSF54862">
    <property type="entry name" value="4Fe-4S ferredoxins"/>
    <property type="match status" value="1"/>
</dbReference>
<dbReference type="Gene3D" id="3.30.70.20">
    <property type="match status" value="2"/>
</dbReference>